<feature type="signal peptide" evidence="4">
    <location>
        <begin position="1"/>
        <end position="20"/>
    </location>
</feature>
<comment type="caution">
    <text evidence="5">The sequence shown here is derived from an EMBL/GenBank/DDBJ whole genome shotgun (WGS) entry which is preliminary data.</text>
</comment>
<proteinExistence type="predicted"/>
<dbReference type="SUPFAM" id="SSF48452">
    <property type="entry name" value="TPR-like"/>
    <property type="match status" value="1"/>
</dbReference>
<dbReference type="PANTHER" id="PTHR44227">
    <property type="match status" value="1"/>
</dbReference>
<feature type="chain" id="PRO_5018231136" evidence="4">
    <location>
        <begin position="21"/>
        <end position="207"/>
    </location>
</feature>
<evidence type="ECO:0000256" key="1">
    <source>
        <dbReference type="ARBA" id="ARBA00022737"/>
    </source>
</evidence>
<dbReference type="PROSITE" id="PS51257">
    <property type="entry name" value="PROKAR_LIPOPROTEIN"/>
    <property type="match status" value="1"/>
</dbReference>
<organism evidence="5 6">
    <name type="scientific">Marinimicrobium koreense</name>
    <dbReference type="NCBI Taxonomy" id="306545"/>
    <lineage>
        <taxon>Bacteria</taxon>
        <taxon>Pseudomonadati</taxon>
        <taxon>Pseudomonadota</taxon>
        <taxon>Gammaproteobacteria</taxon>
        <taxon>Cellvibrionales</taxon>
        <taxon>Cellvibrionaceae</taxon>
        <taxon>Marinimicrobium</taxon>
    </lineage>
</organism>
<evidence type="ECO:0000256" key="3">
    <source>
        <dbReference type="SAM" id="MobiDB-lite"/>
    </source>
</evidence>
<name>A0A3N1P0X4_9GAMM</name>
<evidence type="ECO:0000313" key="6">
    <source>
        <dbReference type="Proteomes" id="UP000273643"/>
    </source>
</evidence>
<keyword evidence="6" id="KW-1185">Reference proteome</keyword>
<dbReference type="Pfam" id="PF13432">
    <property type="entry name" value="TPR_16"/>
    <property type="match status" value="2"/>
</dbReference>
<evidence type="ECO:0000256" key="4">
    <source>
        <dbReference type="SAM" id="SignalP"/>
    </source>
</evidence>
<dbReference type="AlphaFoldDB" id="A0A3N1P0X4"/>
<keyword evidence="4" id="KW-0732">Signal</keyword>
<evidence type="ECO:0000313" key="5">
    <source>
        <dbReference type="EMBL" id="ROQ18526.1"/>
    </source>
</evidence>
<dbReference type="Gene3D" id="1.25.40.10">
    <property type="entry name" value="Tetratricopeptide repeat domain"/>
    <property type="match status" value="2"/>
</dbReference>
<keyword evidence="1" id="KW-0677">Repeat</keyword>
<dbReference type="Proteomes" id="UP000273643">
    <property type="component" value="Unassembled WGS sequence"/>
</dbReference>
<accession>A0A3N1P0X4</accession>
<gene>
    <name evidence="5" type="ORF">EDC38_2753</name>
</gene>
<evidence type="ECO:0000256" key="2">
    <source>
        <dbReference type="ARBA" id="ARBA00022803"/>
    </source>
</evidence>
<feature type="region of interest" description="Disordered" evidence="3">
    <location>
        <begin position="24"/>
        <end position="51"/>
    </location>
</feature>
<dbReference type="InterPro" id="IPR011990">
    <property type="entry name" value="TPR-like_helical_dom_sf"/>
</dbReference>
<sequence length="207" mass="23420">MSTKTRWPVCVLLFTSALLGACTQTTSGPEPGPVRDHARQSLSEEQQRQADRAATRAATGGYDAAANILEQLIEQRPHHPELWANLSTLYHRLEKSELRDQALARARELNPDSIPALNLSGILALNADQPQSAERLFKRIVALEPDYPDAHYNLALIYDTYYQDLERAIDHYQNYLALIEEPDDATTAWLEQLKNALKRQQHREHAG</sequence>
<reference evidence="5 6" key="1">
    <citation type="submission" date="2018-11" db="EMBL/GenBank/DDBJ databases">
        <title>Genomic Encyclopedia of Type Strains, Phase IV (KMG-IV): sequencing the most valuable type-strain genomes for metagenomic binning, comparative biology and taxonomic classification.</title>
        <authorList>
            <person name="Goeker M."/>
        </authorList>
    </citation>
    <scope>NUCLEOTIDE SEQUENCE [LARGE SCALE GENOMIC DNA]</scope>
    <source>
        <strain evidence="5 6">DSM 16974</strain>
    </source>
</reference>
<protein>
    <submittedName>
        <fullName evidence="5">Tetratricopeptide repeat protein</fullName>
    </submittedName>
</protein>
<dbReference type="InterPro" id="IPR052346">
    <property type="entry name" value="O-mannosyl-transferase_TMTC"/>
</dbReference>
<dbReference type="PANTHER" id="PTHR44227:SF3">
    <property type="entry name" value="PROTEIN O-MANNOSYL-TRANSFERASE TMTC4"/>
    <property type="match status" value="1"/>
</dbReference>
<keyword evidence="2" id="KW-0802">TPR repeat</keyword>
<dbReference type="EMBL" id="RJUK01000002">
    <property type="protein sequence ID" value="ROQ18526.1"/>
    <property type="molecule type" value="Genomic_DNA"/>
</dbReference>